<dbReference type="GO" id="GO:0005886">
    <property type="term" value="C:plasma membrane"/>
    <property type="evidence" value="ECO:0007669"/>
    <property type="project" value="UniProtKB-SubCell"/>
</dbReference>
<keyword evidence="4" id="KW-1003">Cell membrane</keyword>
<dbReference type="InterPro" id="IPR050957">
    <property type="entry name" value="BMP_lipoprotein"/>
</dbReference>
<keyword evidence="11" id="KW-1185">Reference proteome</keyword>
<feature type="domain" description="ABC transporter substrate-binding protein PnrA-like" evidence="9">
    <location>
        <begin position="52"/>
        <end position="355"/>
    </location>
</feature>
<dbReference type="SUPFAM" id="SSF53822">
    <property type="entry name" value="Periplasmic binding protein-like I"/>
    <property type="match status" value="1"/>
</dbReference>
<dbReference type="AlphaFoldDB" id="A0AAE3JIP9"/>
<evidence type="ECO:0000256" key="2">
    <source>
        <dbReference type="ARBA" id="ARBA00008610"/>
    </source>
</evidence>
<keyword evidence="7" id="KW-0564">Palmitate</keyword>
<evidence type="ECO:0000313" key="10">
    <source>
        <dbReference type="EMBL" id="MCD1655467.1"/>
    </source>
</evidence>
<evidence type="ECO:0000256" key="1">
    <source>
        <dbReference type="ARBA" id="ARBA00004193"/>
    </source>
</evidence>
<organism evidence="10 11">
    <name type="scientific">Teretinema zuelzerae</name>
    <dbReference type="NCBI Taxonomy" id="156"/>
    <lineage>
        <taxon>Bacteria</taxon>
        <taxon>Pseudomonadati</taxon>
        <taxon>Spirochaetota</taxon>
        <taxon>Spirochaetia</taxon>
        <taxon>Spirochaetales</taxon>
        <taxon>Treponemataceae</taxon>
        <taxon>Teretinema</taxon>
    </lineage>
</organism>
<evidence type="ECO:0000256" key="5">
    <source>
        <dbReference type="ARBA" id="ARBA00022729"/>
    </source>
</evidence>
<evidence type="ECO:0000313" key="11">
    <source>
        <dbReference type="Proteomes" id="UP001198163"/>
    </source>
</evidence>
<protein>
    <submittedName>
        <fullName evidence="10">BMP family ABC transporter substrate-binding protein</fullName>
    </submittedName>
</protein>
<reference evidence="10" key="1">
    <citation type="submission" date="2021-08" db="EMBL/GenBank/DDBJ databases">
        <title>Comparative analyses of Brucepasteria parasyntrophica and Teretinema zuelzerae.</title>
        <authorList>
            <person name="Song Y."/>
            <person name="Brune A."/>
        </authorList>
    </citation>
    <scope>NUCLEOTIDE SEQUENCE</scope>
    <source>
        <strain evidence="10">DSM 1903</strain>
    </source>
</reference>
<keyword evidence="5" id="KW-0732">Signal</keyword>
<sequence>MIRNAHSFRVTKEIYMTHQGNRSHIALAAAVLAAAALLSSCAPKQKNADEASIAVFVPGVVSGSPVYEMLVSGVEKAVEKAAAGGRKVSLQIIEAGTKQSEWGTRLTSLAAEKKYSLIISSNPSLPEIIAPVSEQFPDQRFLILDAWYEGNPKMATVRYNQREQAYLSGYMAALASSSSMQYANPQKKIGLIAGQEYPAMNGIILPAFLEGAKAVDPGFDVDFRVVGNWYDAARGAELARAMKDSGVDVIMPISGGANQGVISAARELGFYVAWFDDNGYAKAPGYVVSSSVMEQERLAEEQTSAWLEGKLVFGTASTVGMKEGYISFVLDDPLYEEHVPAELRDKQRALVSRLESGELVLGSE</sequence>
<dbReference type="InterPro" id="IPR028082">
    <property type="entry name" value="Peripla_BP_I"/>
</dbReference>
<keyword evidence="6" id="KW-0472">Membrane</keyword>
<dbReference type="Proteomes" id="UP001198163">
    <property type="component" value="Unassembled WGS sequence"/>
</dbReference>
<dbReference type="PANTHER" id="PTHR34296:SF2">
    <property type="entry name" value="ABC TRANSPORTER GUANOSINE-BINDING PROTEIN NUPN"/>
    <property type="match status" value="1"/>
</dbReference>
<gene>
    <name evidence="10" type="ORF">K7J14_12255</name>
</gene>
<evidence type="ECO:0000256" key="3">
    <source>
        <dbReference type="ARBA" id="ARBA00022448"/>
    </source>
</evidence>
<evidence type="ECO:0000256" key="7">
    <source>
        <dbReference type="ARBA" id="ARBA00023139"/>
    </source>
</evidence>
<dbReference type="InterPro" id="IPR003760">
    <property type="entry name" value="PnrA-like"/>
</dbReference>
<dbReference type="PANTHER" id="PTHR34296">
    <property type="entry name" value="TRANSCRIPTIONAL ACTIVATOR PROTEIN MED"/>
    <property type="match status" value="1"/>
</dbReference>
<dbReference type="Pfam" id="PF02608">
    <property type="entry name" value="Bmp"/>
    <property type="match status" value="1"/>
</dbReference>
<proteinExistence type="inferred from homology"/>
<evidence type="ECO:0000256" key="4">
    <source>
        <dbReference type="ARBA" id="ARBA00022475"/>
    </source>
</evidence>
<name>A0AAE3JIP9_9SPIR</name>
<dbReference type="EMBL" id="JAINWA010000003">
    <property type="protein sequence ID" value="MCD1655467.1"/>
    <property type="molecule type" value="Genomic_DNA"/>
</dbReference>
<keyword evidence="3" id="KW-0813">Transport</keyword>
<comment type="subcellular location">
    <subcellularLocation>
        <location evidence="1">Cell membrane</location>
        <topology evidence="1">Lipid-anchor</topology>
    </subcellularLocation>
</comment>
<evidence type="ECO:0000259" key="9">
    <source>
        <dbReference type="Pfam" id="PF02608"/>
    </source>
</evidence>
<keyword evidence="8" id="KW-0449">Lipoprotein</keyword>
<dbReference type="Gene3D" id="3.40.50.2300">
    <property type="match status" value="2"/>
</dbReference>
<evidence type="ECO:0000256" key="8">
    <source>
        <dbReference type="ARBA" id="ARBA00023288"/>
    </source>
</evidence>
<accession>A0AAE3JIP9</accession>
<evidence type="ECO:0000256" key="6">
    <source>
        <dbReference type="ARBA" id="ARBA00023136"/>
    </source>
</evidence>
<comment type="similarity">
    <text evidence="2">Belongs to the BMP lipoprotein family.</text>
</comment>
<comment type="caution">
    <text evidence="10">The sequence shown here is derived from an EMBL/GenBank/DDBJ whole genome shotgun (WGS) entry which is preliminary data.</text>
</comment>